<gene>
    <name evidence="2" type="ORF">EAI_11722</name>
</gene>
<name>E2BYW7_HARSA</name>
<evidence type="ECO:0000256" key="1">
    <source>
        <dbReference type="SAM" id="SignalP"/>
    </source>
</evidence>
<protein>
    <submittedName>
        <fullName evidence="2">Uncharacterized protein</fullName>
    </submittedName>
</protein>
<dbReference type="EMBL" id="GL451531">
    <property type="protein sequence ID" value="EFN79139.1"/>
    <property type="molecule type" value="Genomic_DNA"/>
</dbReference>
<feature type="signal peptide" evidence="1">
    <location>
        <begin position="1"/>
        <end position="21"/>
    </location>
</feature>
<keyword evidence="3" id="KW-1185">Reference proteome</keyword>
<feature type="chain" id="PRO_5003158358" evidence="1">
    <location>
        <begin position="22"/>
        <end position="171"/>
    </location>
</feature>
<reference evidence="2 3" key="1">
    <citation type="journal article" date="2010" name="Science">
        <title>Genomic comparison of the ants Camponotus floridanus and Harpegnathos saltator.</title>
        <authorList>
            <person name="Bonasio R."/>
            <person name="Zhang G."/>
            <person name="Ye C."/>
            <person name="Mutti N.S."/>
            <person name="Fang X."/>
            <person name="Qin N."/>
            <person name="Donahue G."/>
            <person name="Yang P."/>
            <person name="Li Q."/>
            <person name="Li C."/>
            <person name="Zhang P."/>
            <person name="Huang Z."/>
            <person name="Berger S.L."/>
            <person name="Reinberg D."/>
            <person name="Wang J."/>
            <person name="Liebig J."/>
        </authorList>
    </citation>
    <scope>NUCLEOTIDE SEQUENCE [LARGE SCALE GENOMIC DNA]</scope>
    <source>
        <strain evidence="2 3">R22 G/1</strain>
    </source>
</reference>
<evidence type="ECO:0000313" key="3">
    <source>
        <dbReference type="Proteomes" id="UP000008237"/>
    </source>
</evidence>
<dbReference type="Proteomes" id="UP000008237">
    <property type="component" value="Unassembled WGS sequence"/>
</dbReference>
<keyword evidence="1" id="KW-0732">Signal</keyword>
<evidence type="ECO:0000313" key="2">
    <source>
        <dbReference type="EMBL" id="EFN79139.1"/>
    </source>
</evidence>
<dbReference type="AlphaFoldDB" id="E2BYW7"/>
<dbReference type="InParanoid" id="E2BYW7"/>
<organism evidence="3">
    <name type="scientific">Harpegnathos saltator</name>
    <name type="common">Jerdon's jumping ant</name>
    <dbReference type="NCBI Taxonomy" id="610380"/>
    <lineage>
        <taxon>Eukaryota</taxon>
        <taxon>Metazoa</taxon>
        <taxon>Ecdysozoa</taxon>
        <taxon>Arthropoda</taxon>
        <taxon>Hexapoda</taxon>
        <taxon>Insecta</taxon>
        <taxon>Pterygota</taxon>
        <taxon>Neoptera</taxon>
        <taxon>Endopterygota</taxon>
        <taxon>Hymenoptera</taxon>
        <taxon>Apocrita</taxon>
        <taxon>Aculeata</taxon>
        <taxon>Formicoidea</taxon>
        <taxon>Formicidae</taxon>
        <taxon>Ponerinae</taxon>
        <taxon>Ponerini</taxon>
        <taxon>Harpegnathos</taxon>
    </lineage>
</organism>
<sequence>MSRILTRLIFFLGIRSYLADAEPDPPVQHPHLPENCSSPETAFIVWSPTPLNLKQKASFLLGYIGRRQSMKLEPTAQDSTYKELKKKCKSLKPTANQLRYHPNDTWNTLDGARARCATLEEAVKGQRLIRQDERQRCSADKQIRCIFKTNAQWARIPEKCQKNTFFDCFWI</sequence>
<accession>E2BYW7</accession>
<proteinExistence type="predicted"/>